<name>A0AAV7R152_PLEWA</name>
<evidence type="ECO:0000313" key="3">
    <source>
        <dbReference type="Proteomes" id="UP001066276"/>
    </source>
</evidence>
<feature type="region of interest" description="Disordered" evidence="1">
    <location>
        <begin position="68"/>
        <end position="110"/>
    </location>
</feature>
<dbReference type="EMBL" id="JANPWB010000010">
    <property type="protein sequence ID" value="KAJ1145195.1"/>
    <property type="molecule type" value="Genomic_DNA"/>
</dbReference>
<dbReference type="Proteomes" id="UP001066276">
    <property type="component" value="Chromosome 6"/>
</dbReference>
<sequence length="110" mass="11552">MALAGGPWRCAASPISVNKGRPYSAEPQGATSDEDSWGGDLPVVPDLEQRIQELRSVLQWAAVLFDAGRCSGPDAPDSPSSDGESSVASWPSVHSSHVPPDITPQTDNII</sequence>
<feature type="compositionally biased region" description="Low complexity" evidence="1">
    <location>
        <begin position="71"/>
        <end position="100"/>
    </location>
</feature>
<proteinExistence type="predicted"/>
<protein>
    <submittedName>
        <fullName evidence="2">Uncharacterized protein</fullName>
    </submittedName>
</protein>
<reference evidence="2" key="1">
    <citation type="journal article" date="2022" name="bioRxiv">
        <title>Sequencing and chromosome-scale assembly of the giantPleurodeles waltlgenome.</title>
        <authorList>
            <person name="Brown T."/>
            <person name="Elewa A."/>
            <person name="Iarovenko S."/>
            <person name="Subramanian E."/>
            <person name="Araus A.J."/>
            <person name="Petzold A."/>
            <person name="Susuki M."/>
            <person name="Suzuki K.-i.T."/>
            <person name="Hayashi T."/>
            <person name="Toyoda A."/>
            <person name="Oliveira C."/>
            <person name="Osipova E."/>
            <person name="Leigh N.D."/>
            <person name="Simon A."/>
            <person name="Yun M.H."/>
        </authorList>
    </citation>
    <scope>NUCLEOTIDE SEQUENCE</scope>
    <source>
        <strain evidence="2">20211129_DDA</strain>
        <tissue evidence="2">Liver</tissue>
    </source>
</reference>
<dbReference type="AlphaFoldDB" id="A0AAV7R152"/>
<accession>A0AAV7R152</accession>
<organism evidence="2 3">
    <name type="scientific">Pleurodeles waltl</name>
    <name type="common">Iberian ribbed newt</name>
    <dbReference type="NCBI Taxonomy" id="8319"/>
    <lineage>
        <taxon>Eukaryota</taxon>
        <taxon>Metazoa</taxon>
        <taxon>Chordata</taxon>
        <taxon>Craniata</taxon>
        <taxon>Vertebrata</taxon>
        <taxon>Euteleostomi</taxon>
        <taxon>Amphibia</taxon>
        <taxon>Batrachia</taxon>
        <taxon>Caudata</taxon>
        <taxon>Salamandroidea</taxon>
        <taxon>Salamandridae</taxon>
        <taxon>Pleurodelinae</taxon>
        <taxon>Pleurodeles</taxon>
    </lineage>
</organism>
<keyword evidence="3" id="KW-1185">Reference proteome</keyword>
<evidence type="ECO:0000256" key="1">
    <source>
        <dbReference type="SAM" id="MobiDB-lite"/>
    </source>
</evidence>
<comment type="caution">
    <text evidence="2">The sequence shown here is derived from an EMBL/GenBank/DDBJ whole genome shotgun (WGS) entry which is preliminary data.</text>
</comment>
<evidence type="ECO:0000313" key="2">
    <source>
        <dbReference type="EMBL" id="KAJ1145195.1"/>
    </source>
</evidence>
<feature type="region of interest" description="Disordered" evidence="1">
    <location>
        <begin position="1"/>
        <end position="41"/>
    </location>
</feature>
<gene>
    <name evidence="2" type="ORF">NDU88_011486</name>
</gene>